<dbReference type="EMBL" id="WMZU01000041">
    <property type="protein sequence ID" value="MTS28915.1"/>
    <property type="molecule type" value="Genomic_DNA"/>
</dbReference>
<name>A0A6L6LVX8_9FIRM</name>
<comment type="caution">
    <text evidence="1">The sequence shown here is derived from an EMBL/GenBank/DDBJ whole genome shotgun (WGS) entry which is preliminary data.</text>
</comment>
<evidence type="ECO:0000313" key="1">
    <source>
        <dbReference type="EMBL" id="MTS28915.1"/>
    </source>
</evidence>
<protein>
    <submittedName>
        <fullName evidence="1">Uncharacterized protein</fullName>
    </submittedName>
</protein>
<evidence type="ECO:0000313" key="2">
    <source>
        <dbReference type="Proteomes" id="UP000472755"/>
    </source>
</evidence>
<reference evidence="1 2" key="1">
    <citation type="journal article" date="2019" name="Nat. Med.">
        <title>A library of human gut bacterial isolates paired with longitudinal multiomics data enables mechanistic microbiome research.</title>
        <authorList>
            <person name="Poyet M."/>
            <person name="Groussin M."/>
            <person name="Gibbons S.M."/>
            <person name="Avila-Pacheco J."/>
            <person name="Jiang X."/>
            <person name="Kearney S.M."/>
            <person name="Perrotta A.R."/>
            <person name="Berdy B."/>
            <person name="Zhao S."/>
            <person name="Lieberman T.D."/>
            <person name="Swanson P.K."/>
            <person name="Smith M."/>
            <person name="Roesemann S."/>
            <person name="Alexander J.E."/>
            <person name="Rich S.A."/>
            <person name="Livny J."/>
            <person name="Vlamakis H."/>
            <person name="Clish C."/>
            <person name="Bullock K."/>
            <person name="Deik A."/>
            <person name="Scott J."/>
            <person name="Pierce K.A."/>
            <person name="Xavier R.J."/>
            <person name="Alm E.J."/>
        </authorList>
    </citation>
    <scope>NUCLEOTIDE SEQUENCE [LARGE SCALE GENOMIC DNA]</scope>
    <source>
        <strain evidence="1 2">BIOML-A4</strain>
    </source>
</reference>
<sequence>MLNYKLVVERTLHIETPRGLALLSVGDEVFLKLHGYGWLFGTIIAFGHDTMLVAGHDLDKSKRVAYRWITDVRDTAPDGETWNKVGDVEQAAKENQ</sequence>
<organism evidence="1 2">
    <name type="scientific">Ruthenibacterium lactatiformans</name>
    <dbReference type="NCBI Taxonomy" id="1550024"/>
    <lineage>
        <taxon>Bacteria</taxon>
        <taxon>Bacillati</taxon>
        <taxon>Bacillota</taxon>
        <taxon>Clostridia</taxon>
        <taxon>Eubacteriales</taxon>
        <taxon>Oscillospiraceae</taxon>
        <taxon>Ruthenibacterium</taxon>
    </lineage>
</organism>
<gene>
    <name evidence="1" type="ORF">GMD59_16735</name>
</gene>
<proteinExistence type="predicted"/>
<dbReference type="Proteomes" id="UP000472755">
    <property type="component" value="Unassembled WGS sequence"/>
</dbReference>
<accession>A0A6L6LVX8</accession>
<dbReference type="RefSeq" id="WP_155202338.1">
    <property type="nucleotide sequence ID" value="NZ_WMZN01000044.1"/>
</dbReference>
<dbReference type="AlphaFoldDB" id="A0A6L6LVX8"/>